<dbReference type="PANTHER" id="PTHR12015">
    <property type="entry name" value="SMALL INDUCIBLE CYTOKINE A"/>
    <property type="match status" value="1"/>
</dbReference>
<accession>A0A6G1AGL5</accession>
<keyword evidence="3 6" id="KW-0202">Cytokine</keyword>
<dbReference type="SUPFAM" id="SSF54117">
    <property type="entry name" value="Interleukin 8-like chemokines"/>
    <property type="match status" value="1"/>
</dbReference>
<keyword evidence="6" id="KW-0964">Secreted</keyword>
<keyword evidence="4" id="KW-1015">Disulfide bond</keyword>
<dbReference type="InterPro" id="IPR000827">
    <property type="entry name" value="Chemokine_CC_CS"/>
</dbReference>
<dbReference type="GO" id="GO:0070098">
    <property type="term" value="P:chemokine-mediated signaling pathway"/>
    <property type="evidence" value="ECO:0007669"/>
    <property type="project" value="TreeGrafter"/>
</dbReference>
<feature type="domain" description="Chemokine interleukin-8-like" evidence="7">
    <location>
        <begin position="30"/>
        <end position="88"/>
    </location>
</feature>
<dbReference type="PANTHER" id="PTHR12015:SF73">
    <property type="entry name" value="C-C MOTIF CHEMOKINE 26"/>
    <property type="match status" value="1"/>
</dbReference>
<keyword evidence="9" id="KW-1185">Reference proteome</keyword>
<dbReference type="SMART" id="SM00199">
    <property type="entry name" value="SCY"/>
    <property type="match status" value="1"/>
</dbReference>
<dbReference type="CDD" id="cd00272">
    <property type="entry name" value="Chemokine_CC"/>
    <property type="match status" value="1"/>
</dbReference>
<dbReference type="EMBL" id="VOAJ01005307">
    <property type="protein sequence ID" value="KAF0874747.1"/>
    <property type="molecule type" value="Genomic_DNA"/>
</dbReference>
<comment type="similarity">
    <text evidence="1 6">Belongs to the intercrine beta (chemokine CC) family.</text>
</comment>
<dbReference type="InterPro" id="IPR036048">
    <property type="entry name" value="Interleukin_8-like_sf"/>
</dbReference>
<dbReference type="InterPro" id="IPR039809">
    <property type="entry name" value="Chemokine_b/g/d"/>
</dbReference>
<dbReference type="Proteomes" id="UP000475037">
    <property type="component" value="Unassembled WGS sequence"/>
</dbReference>
<evidence type="ECO:0000313" key="8">
    <source>
        <dbReference type="EMBL" id="KAF0874747.1"/>
    </source>
</evidence>
<dbReference type="GO" id="GO:0006954">
    <property type="term" value="P:inflammatory response"/>
    <property type="evidence" value="ECO:0007669"/>
    <property type="project" value="UniProtKB-KW"/>
</dbReference>
<sequence length="94" mass="10952">MKSLSVGFLVLLIFILSVQLGVAIRGSDVAKFCCFQYSYKVLPWKWVHSYKFTRNSCSRPAVIFTTKKGHKVCAHPKEKWVQRYISLLRAQEQR</sequence>
<feature type="signal peptide" evidence="6">
    <location>
        <begin position="1"/>
        <end position="23"/>
    </location>
</feature>
<evidence type="ECO:0000256" key="3">
    <source>
        <dbReference type="ARBA" id="ARBA00022514"/>
    </source>
</evidence>
<keyword evidence="2 6" id="KW-0145">Chemotaxis</keyword>
<name>A0A6G1AGL5_CROCR</name>
<evidence type="ECO:0000256" key="6">
    <source>
        <dbReference type="RuleBase" id="RU361150"/>
    </source>
</evidence>
<organism evidence="8 9">
    <name type="scientific">Crocuta crocuta</name>
    <name type="common">Spotted hyena</name>
    <dbReference type="NCBI Taxonomy" id="9678"/>
    <lineage>
        <taxon>Eukaryota</taxon>
        <taxon>Metazoa</taxon>
        <taxon>Chordata</taxon>
        <taxon>Craniata</taxon>
        <taxon>Vertebrata</taxon>
        <taxon>Euteleostomi</taxon>
        <taxon>Mammalia</taxon>
        <taxon>Eutheria</taxon>
        <taxon>Laurasiatheria</taxon>
        <taxon>Carnivora</taxon>
        <taxon>Feliformia</taxon>
        <taxon>Hyaenidae</taxon>
        <taxon>Crocuta</taxon>
    </lineage>
</organism>
<dbReference type="GO" id="GO:0008009">
    <property type="term" value="F:chemokine activity"/>
    <property type="evidence" value="ECO:0007669"/>
    <property type="project" value="InterPro"/>
</dbReference>
<dbReference type="Pfam" id="PF00048">
    <property type="entry name" value="IL8"/>
    <property type="match status" value="1"/>
</dbReference>
<feature type="non-terminal residue" evidence="8">
    <location>
        <position position="1"/>
    </location>
</feature>
<protein>
    <recommendedName>
        <fullName evidence="6">C-C motif chemokine</fullName>
    </recommendedName>
</protein>
<comment type="subcellular location">
    <subcellularLocation>
        <location evidence="6">Secreted</location>
    </subcellularLocation>
</comment>
<dbReference type="FunFam" id="2.40.50.40:FF:000002">
    <property type="entry name" value="C-C motif chemokine"/>
    <property type="match status" value="1"/>
</dbReference>
<evidence type="ECO:0000256" key="4">
    <source>
        <dbReference type="ARBA" id="ARBA00023157"/>
    </source>
</evidence>
<dbReference type="GO" id="GO:0005615">
    <property type="term" value="C:extracellular space"/>
    <property type="evidence" value="ECO:0007669"/>
    <property type="project" value="UniProtKB-KW"/>
</dbReference>
<dbReference type="InterPro" id="IPR001811">
    <property type="entry name" value="Chemokine_IL8-like_dom"/>
</dbReference>
<feature type="non-terminal residue" evidence="8">
    <location>
        <position position="94"/>
    </location>
</feature>
<dbReference type="GO" id="GO:0061844">
    <property type="term" value="P:antimicrobial humoral immune response mediated by antimicrobial peptide"/>
    <property type="evidence" value="ECO:0007669"/>
    <property type="project" value="TreeGrafter"/>
</dbReference>
<evidence type="ECO:0000259" key="7">
    <source>
        <dbReference type="SMART" id="SM00199"/>
    </source>
</evidence>
<evidence type="ECO:0000256" key="1">
    <source>
        <dbReference type="ARBA" id="ARBA00010868"/>
    </source>
</evidence>
<keyword evidence="5" id="KW-0395">Inflammatory response</keyword>
<proteinExistence type="inferred from homology"/>
<dbReference type="GO" id="GO:0048245">
    <property type="term" value="P:eosinophil chemotaxis"/>
    <property type="evidence" value="ECO:0007669"/>
    <property type="project" value="TreeGrafter"/>
</dbReference>
<evidence type="ECO:0000256" key="5">
    <source>
        <dbReference type="ARBA" id="ARBA00023198"/>
    </source>
</evidence>
<evidence type="ECO:0000256" key="2">
    <source>
        <dbReference type="ARBA" id="ARBA00022500"/>
    </source>
</evidence>
<dbReference type="GO" id="GO:0048020">
    <property type="term" value="F:CCR chemokine receptor binding"/>
    <property type="evidence" value="ECO:0007669"/>
    <property type="project" value="TreeGrafter"/>
</dbReference>
<dbReference type="GO" id="GO:0030335">
    <property type="term" value="P:positive regulation of cell migration"/>
    <property type="evidence" value="ECO:0007669"/>
    <property type="project" value="TreeGrafter"/>
</dbReference>
<comment type="caution">
    <text evidence="8">The sequence shown here is derived from an EMBL/GenBank/DDBJ whole genome shotgun (WGS) entry which is preliminary data.</text>
</comment>
<keyword evidence="6" id="KW-0732">Signal</keyword>
<evidence type="ECO:0000313" key="9">
    <source>
        <dbReference type="Proteomes" id="UP000475037"/>
    </source>
</evidence>
<dbReference type="Gene3D" id="2.40.50.40">
    <property type="match status" value="1"/>
</dbReference>
<dbReference type="AlphaFoldDB" id="A0A6G1AGL5"/>
<dbReference type="OrthoDB" id="8934837at2759"/>
<feature type="chain" id="PRO_5026375237" description="C-C motif chemokine" evidence="6">
    <location>
        <begin position="24"/>
        <end position="94"/>
    </location>
</feature>
<gene>
    <name evidence="8" type="primary">Ccl26</name>
    <name evidence="8" type="ORF">FOF47_R17809</name>
</gene>
<reference evidence="8 9" key="1">
    <citation type="submission" date="2019-11" db="EMBL/GenBank/DDBJ databases">
        <authorList>
            <person name="Yang C."/>
            <person name="Li F."/>
        </authorList>
    </citation>
    <scope>NUCLEOTIDE SEQUENCE [LARGE SCALE GENOMIC DNA]</scope>
    <source>
        <strain evidence="8">KB4526</strain>
        <tissue evidence="8">Muscle</tissue>
    </source>
</reference>
<dbReference type="PROSITE" id="PS00472">
    <property type="entry name" value="SMALL_CYTOKINES_CC"/>
    <property type="match status" value="1"/>
</dbReference>